<name>A0ABQ4BQT8_9ACTN</name>
<protein>
    <recommendedName>
        <fullName evidence="3">AlpA family phage regulatory protein</fullName>
    </recommendedName>
</protein>
<reference evidence="1 2" key="1">
    <citation type="submission" date="2021-01" db="EMBL/GenBank/DDBJ databases">
        <title>Whole genome shotgun sequence of Actinoplanes palleronii NBRC 14916.</title>
        <authorList>
            <person name="Komaki H."/>
            <person name="Tamura T."/>
        </authorList>
    </citation>
    <scope>NUCLEOTIDE SEQUENCE [LARGE SCALE GENOMIC DNA]</scope>
    <source>
        <strain evidence="1 2">NBRC 14916</strain>
    </source>
</reference>
<comment type="caution">
    <text evidence="1">The sequence shown here is derived from an EMBL/GenBank/DDBJ whole genome shotgun (WGS) entry which is preliminary data.</text>
</comment>
<evidence type="ECO:0000313" key="2">
    <source>
        <dbReference type="Proteomes" id="UP000624709"/>
    </source>
</evidence>
<dbReference type="EMBL" id="BOMS01000163">
    <property type="protein sequence ID" value="GIE73022.1"/>
    <property type="molecule type" value="Genomic_DNA"/>
</dbReference>
<dbReference type="RefSeq" id="WP_239165027.1">
    <property type="nucleotide sequence ID" value="NZ_BAAATY010000057.1"/>
</dbReference>
<accession>A0ABQ4BQT8</accession>
<sequence length="73" mass="8659">MSDHEMRSDMSGKPRLVGVFEIRLILGLSRQRIHQLADRPDFPKPFQELAMGRVWLEEDIENWSLGQQPWRRA</sequence>
<gene>
    <name evidence="1" type="ORF">Apa02nite_091300</name>
</gene>
<organism evidence="1 2">
    <name type="scientific">Actinoplanes palleronii</name>
    <dbReference type="NCBI Taxonomy" id="113570"/>
    <lineage>
        <taxon>Bacteria</taxon>
        <taxon>Bacillati</taxon>
        <taxon>Actinomycetota</taxon>
        <taxon>Actinomycetes</taxon>
        <taxon>Micromonosporales</taxon>
        <taxon>Micromonosporaceae</taxon>
        <taxon>Actinoplanes</taxon>
    </lineage>
</organism>
<evidence type="ECO:0000313" key="1">
    <source>
        <dbReference type="EMBL" id="GIE73022.1"/>
    </source>
</evidence>
<proteinExistence type="predicted"/>
<dbReference type="Proteomes" id="UP000624709">
    <property type="component" value="Unassembled WGS sequence"/>
</dbReference>
<keyword evidence="2" id="KW-1185">Reference proteome</keyword>
<evidence type="ECO:0008006" key="3">
    <source>
        <dbReference type="Google" id="ProtNLM"/>
    </source>
</evidence>